<gene>
    <name evidence="3" type="ORF">BJ085DRAFT_35397</name>
</gene>
<evidence type="ECO:0000256" key="2">
    <source>
        <dbReference type="SAM" id="SignalP"/>
    </source>
</evidence>
<feature type="chain" id="PRO_5020576804" evidence="2">
    <location>
        <begin position="22"/>
        <end position="167"/>
    </location>
</feature>
<evidence type="ECO:0000313" key="3">
    <source>
        <dbReference type="EMBL" id="RKP38246.1"/>
    </source>
</evidence>
<dbReference type="AlphaFoldDB" id="A0A4P9ZX44"/>
<keyword evidence="2" id="KW-0732">Signal</keyword>
<evidence type="ECO:0000256" key="1">
    <source>
        <dbReference type="SAM" id="MobiDB-lite"/>
    </source>
</evidence>
<name>A0A4P9ZX44_9FUNG</name>
<feature type="signal peptide" evidence="2">
    <location>
        <begin position="1"/>
        <end position="21"/>
    </location>
</feature>
<proteinExistence type="predicted"/>
<feature type="compositionally biased region" description="Polar residues" evidence="1">
    <location>
        <begin position="43"/>
        <end position="56"/>
    </location>
</feature>
<dbReference type="Proteomes" id="UP000268162">
    <property type="component" value="Unassembled WGS sequence"/>
</dbReference>
<keyword evidence="4" id="KW-1185">Reference proteome</keyword>
<sequence>MRAIPTVLLCLYLAAHSGTQARPTPGFLGAQNDPDSQAPLLSAQPNPYYQSTSHSDNNNRMEHCTIDMSGLDEKEAAGLAGSSEKHVDAYDDKAYNDADTISNWSGGESLRRFPLVEDDDDQEPTPRGITYQDCVNGVVDAACVIAGAATLNTLVNLVQNDFETHGL</sequence>
<protein>
    <submittedName>
        <fullName evidence="3">Uncharacterized protein</fullName>
    </submittedName>
</protein>
<reference evidence="4" key="1">
    <citation type="journal article" date="2018" name="Nat. Microbiol.">
        <title>Leveraging single-cell genomics to expand the fungal tree of life.</title>
        <authorList>
            <person name="Ahrendt S.R."/>
            <person name="Quandt C.A."/>
            <person name="Ciobanu D."/>
            <person name="Clum A."/>
            <person name="Salamov A."/>
            <person name="Andreopoulos B."/>
            <person name="Cheng J.F."/>
            <person name="Woyke T."/>
            <person name="Pelin A."/>
            <person name="Henrissat B."/>
            <person name="Reynolds N.K."/>
            <person name="Benny G.L."/>
            <person name="Smith M.E."/>
            <person name="James T.Y."/>
            <person name="Grigoriev I.V."/>
        </authorList>
    </citation>
    <scope>NUCLEOTIDE SEQUENCE [LARGE SCALE GENOMIC DNA]</scope>
    <source>
        <strain evidence="4">RSA 468</strain>
    </source>
</reference>
<dbReference type="EMBL" id="ML002388">
    <property type="protein sequence ID" value="RKP38246.1"/>
    <property type="molecule type" value="Genomic_DNA"/>
</dbReference>
<organism evidence="3 4">
    <name type="scientific">Dimargaris cristalligena</name>
    <dbReference type="NCBI Taxonomy" id="215637"/>
    <lineage>
        <taxon>Eukaryota</taxon>
        <taxon>Fungi</taxon>
        <taxon>Fungi incertae sedis</taxon>
        <taxon>Zoopagomycota</taxon>
        <taxon>Kickxellomycotina</taxon>
        <taxon>Dimargaritomycetes</taxon>
        <taxon>Dimargaritales</taxon>
        <taxon>Dimargaritaceae</taxon>
        <taxon>Dimargaris</taxon>
    </lineage>
</organism>
<evidence type="ECO:0000313" key="4">
    <source>
        <dbReference type="Proteomes" id="UP000268162"/>
    </source>
</evidence>
<feature type="region of interest" description="Disordered" evidence="1">
    <location>
        <begin position="24"/>
        <end position="59"/>
    </location>
</feature>
<accession>A0A4P9ZX44</accession>